<dbReference type="EMBL" id="RCMI01000030">
    <property type="protein sequence ID" value="KAG2941168.1"/>
    <property type="molecule type" value="Genomic_DNA"/>
</dbReference>
<evidence type="ECO:0000313" key="6">
    <source>
        <dbReference type="EMBL" id="KAG2952696.1"/>
    </source>
</evidence>
<evidence type="ECO:0000259" key="3">
    <source>
        <dbReference type="Pfam" id="PF01370"/>
    </source>
</evidence>
<feature type="non-terminal residue" evidence="7">
    <location>
        <position position="70"/>
    </location>
</feature>
<dbReference type="Proteomes" id="UP000697107">
    <property type="component" value="Unassembled WGS sequence"/>
</dbReference>
<dbReference type="EMBL" id="RCMK01000034">
    <property type="protein sequence ID" value="KAG2952696.1"/>
    <property type="molecule type" value="Genomic_DNA"/>
</dbReference>
<evidence type="ECO:0000313" key="4">
    <source>
        <dbReference type="EMBL" id="KAG2866734.1"/>
    </source>
</evidence>
<evidence type="ECO:0000313" key="7">
    <source>
        <dbReference type="EMBL" id="KAG2997035.1"/>
    </source>
</evidence>
<dbReference type="SUPFAM" id="SSF51735">
    <property type="entry name" value="NAD(P)-binding Rossmann-fold domains"/>
    <property type="match status" value="1"/>
</dbReference>
<proteinExistence type="inferred from homology"/>
<comment type="caution">
    <text evidence="7">The sequence shown here is derived from an EMBL/GenBank/DDBJ whole genome shotgun (WGS) entry which is preliminary data.</text>
</comment>
<dbReference type="Pfam" id="PF01370">
    <property type="entry name" value="Epimerase"/>
    <property type="match status" value="1"/>
</dbReference>
<gene>
    <name evidence="4" type="ORF">PC113_g2587</name>
    <name evidence="5" type="ORF">PC115_g2111</name>
    <name evidence="6" type="ORF">PC117_g2619</name>
    <name evidence="7" type="ORF">PC118_g2174</name>
</gene>
<dbReference type="Proteomes" id="UP000774804">
    <property type="component" value="Unassembled WGS sequence"/>
</dbReference>
<evidence type="ECO:0000313" key="5">
    <source>
        <dbReference type="EMBL" id="KAG2941168.1"/>
    </source>
</evidence>
<dbReference type="Gene3D" id="3.40.50.720">
    <property type="entry name" value="NAD(P)-binding Rossmann-like Domain"/>
    <property type="match status" value="1"/>
</dbReference>
<reference evidence="7" key="1">
    <citation type="submission" date="2018-10" db="EMBL/GenBank/DDBJ databases">
        <title>Effector identification in a new, highly contiguous assembly of the strawberry crown rot pathogen Phytophthora cactorum.</title>
        <authorList>
            <person name="Armitage A.D."/>
            <person name="Nellist C.F."/>
            <person name="Bates H."/>
            <person name="Vickerstaff R.J."/>
            <person name="Harrison R.J."/>
        </authorList>
    </citation>
    <scope>NUCLEOTIDE SEQUENCE</scope>
    <source>
        <strain evidence="4">15-7</strain>
        <strain evidence="5">4032</strain>
        <strain evidence="6">4040</strain>
        <strain evidence="7">P415</strain>
    </source>
</reference>
<dbReference type="Proteomes" id="UP000735874">
    <property type="component" value="Unassembled WGS sequence"/>
</dbReference>
<dbReference type="AlphaFoldDB" id="A0A8T1GHG7"/>
<dbReference type="PANTHER" id="PTHR43574">
    <property type="entry name" value="EPIMERASE-RELATED"/>
    <property type="match status" value="1"/>
</dbReference>
<sequence>MAPNQATDTLAARTATSTARRRVFVTGAAGFIGFHTAKTLLARGDDVVIVDEMNDYYDVKLKQSNLDWLT</sequence>
<evidence type="ECO:0000313" key="8">
    <source>
        <dbReference type="Proteomes" id="UP000697107"/>
    </source>
</evidence>
<dbReference type="EMBL" id="RCML01000030">
    <property type="protein sequence ID" value="KAG2997035.1"/>
    <property type="molecule type" value="Genomic_DNA"/>
</dbReference>
<comment type="similarity">
    <text evidence="1">Belongs to the NAD(P)-dependent epimerase/dehydratase family.</text>
</comment>
<accession>A0A8T1GHG7</accession>
<organism evidence="7 8">
    <name type="scientific">Phytophthora cactorum</name>
    <dbReference type="NCBI Taxonomy" id="29920"/>
    <lineage>
        <taxon>Eukaryota</taxon>
        <taxon>Sar</taxon>
        <taxon>Stramenopiles</taxon>
        <taxon>Oomycota</taxon>
        <taxon>Peronosporomycetes</taxon>
        <taxon>Peronosporales</taxon>
        <taxon>Peronosporaceae</taxon>
        <taxon>Phytophthora</taxon>
    </lineage>
</organism>
<dbReference type="Proteomes" id="UP000736787">
    <property type="component" value="Unassembled WGS sequence"/>
</dbReference>
<keyword evidence="2" id="KW-0520">NAD</keyword>
<evidence type="ECO:0000256" key="1">
    <source>
        <dbReference type="ARBA" id="ARBA00007637"/>
    </source>
</evidence>
<protein>
    <recommendedName>
        <fullName evidence="3">NAD-dependent epimerase/dehydratase domain-containing protein</fullName>
    </recommendedName>
</protein>
<evidence type="ECO:0000256" key="2">
    <source>
        <dbReference type="ARBA" id="ARBA00023027"/>
    </source>
</evidence>
<feature type="domain" description="NAD-dependent epimerase/dehydratase" evidence="3">
    <location>
        <begin position="23"/>
        <end position="55"/>
    </location>
</feature>
<name>A0A8T1GHG7_9STRA</name>
<dbReference type="EMBL" id="RCMG01000035">
    <property type="protein sequence ID" value="KAG2866734.1"/>
    <property type="molecule type" value="Genomic_DNA"/>
</dbReference>
<dbReference type="VEuPathDB" id="FungiDB:PC110_g22382"/>
<dbReference type="InterPro" id="IPR036291">
    <property type="entry name" value="NAD(P)-bd_dom_sf"/>
</dbReference>
<dbReference type="InterPro" id="IPR001509">
    <property type="entry name" value="Epimerase_deHydtase"/>
</dbReference>